<organism evidence="3 4">
    <name type="scientific">Vitis rotundifolia</name>
    <name type="common">Muscadine grape</name>
    <dbReference type="NCBI Taxonomy" id="103349"/>
    <lineage>
        <taxon>Eukaryota</taxon>
        <taxon>Viridiplantae</taxon>
        <taxon>Streptophyta</taxon>
        <taxon>Embryophyta</taxon>
        <taxon>Tracheophyta</taxon>
        <taxon>Spermatophyta</taxon>
        <taxon>Magnoliopsida</taxon>
        <taxon>eudicotyledons</taxon>
        <taxon>Gunneridae</taxon>
        <taxon>Pentapetalae</taxon>
        <taxon>rosids</taxon>
        <taxon>Vitales</taxon>
        <taxon>Vitaceae</taxon>
        <taxon>Viteae</taxon>
        <taxon>Vitis</taxon>
    </lineage>
</organism>
<sequence length="353" mass="40833">MHVWQLCKLFEILHQFQGVKLLQKFRVLFLLFEFLLDWICVWPFVIFLVFLLKQAFRYSVANLISELNATSVMEMGGLDYDTIVHAYEKISMKFFNTIPKNQALVILPCCIYDMSSNELTLRHSAYRLLVSFVEFSVPILKLEVKSDHEMSEAMVTSIADGYWTEACIQRMINKILLKLAVCWAWSLLREGSHPDSSGRFETNANYVGNNDDERVGQCNKNSKELPDVLKVLDTFSQFVSEMKDEQHDAKVFAFMLQAMMEELERVIRESKLAELMNKHSAAKNICGHSWFALNPVSPTNVEVKGVHHFDWLTRKNVPVLETVESYNGMRSYFLGNHVAEANLRENCSKHFGY</sequence>
<dbReference type="InterPro" id="IPR052575">
    <property type="entry name" value="SSU_processome_comp_20"/>
</dbReference>
<dbReference type="GO" id="GO:0032040">
    <property type="term" value="C:small-subunit processome"/>
    <property type="evidence" value="ECO:0007669"/>
    <property type="project" value="TreeGrafter"/>
</dbReference>
<name>A0AA39A7G0_VITRO</name>
<dbReference type="AlphaFoldDB" id="A0AA39A7G0"/>
<feature type="transmembrane region" description="Helical" evidence="1">
    <location>
        <begin position="27"/>
        <end position="52"/>
    </location>
</feature>
<dbReference type="EMBL" id="JARBHA010000004">
    <property type="protein sequence ID" value="KAJ9701862.1"/>
    <property type="molecule type" value="Genomic_DNA"/>
</dbReference>
<keyword evidence="1" id="KW-0472">Membrane</keyword>
<keyword evidence="1" id="KW-0812">Transmembrane</keyword>
<evidence type="ECO:0000259" key="2">
    <source>
        <dbReference type="Pfam" id="PF07539"/>
    </source>
</evidence>
<reference evidence="3 4" key="1">
    <citation type="journal article" date="2023" name="BMC Biotechnol.">
        <title>Vitis rotundifolia cv Carlos genome sequencing.</title>
        <authorList>
            <person name="Huff M."/>
            <person name="Hulse-Kemp A."/>
            <person name="Scheffler B."/>
            <person name="Youngblood R."/>
            <person name="Simpson S."/>
            <person name="Babiker E."/>
            <person name="Staton M."/>
        </authorList>
    </citation>
    <scope>NUCLEOTIDE SEQUENCE [LARGE SCALE GENOMIC DNA]</scope>
    <source>
        <tissue evidence="3">Leaf</tissue>
    </source>
</reference>
<comment type="caution">
    <text evidence="3">The sequence shown here is derived from an EMBL/GenBank/DDBJ whole genome shotgun (WGS) entry which is preliminary data.</text>
</comment>
<evidence type="ECO:0000313" key="4">
    <source>
        <dbReference type="Proteomes" id="UP001168098"/>
    </source>
</evidence>
<dbReference type="GO" id="GO:0030686">
    <property type="term" value="C:90S preribosome"/>
    <property type="evidence" value="ECO:0007669"/>
    <property type="project" value="TreeGrafter"/>
</dbReference>
<dbReference type="PANTHER" id="PTHR17695:SF11">
    <property type="entry name" value="SMALL SUBUNIT PROCESSOME COMPONENT 20 HOMOLOG"/>
    <property type="match status" value="1"/>
</dbReference>
<keyword evidence="1" id="KW-1133">Transmembrane helix</keyword>
<feature type="domain" description="U3 small nucleolar RNA-associated protein 20 N-terminal" evidence="2">
    <location>
        <begin position="58"/>
        <end position="135"/>
    </location>
</feature>
<keyword evidence="4" id="KW-1185">Reference proteome</keyword>
<gene>
    <name evidence="3" type="ORF">PVL29_003886</name>
</gene>
<proteinExistence type="predicted"/>
<protein>
    <recommendedName>
        <fullName evidence="2">U3 small nucleolar RNA-associated protein 20 N-terminal domain-containing protein</fullName>
    </recommendedName>
</protein>
<evidence type="ECO:0000256" key="1">
    <source>
        <dbReference type="SAM" id="Phobius"/>
    </source>
</evidence>
<dbReference type="InterPro" id="IPR011430">
    <property type="entry name" value="UTP20_N"/>
</dbReference>
<dbReference type="Proteomes" id="UP001168098">
    <property type="component" value="Unassembled WGS sequence"/>
</dbReference>
<accession>A0AA39A7G0</accession>
<evidence type="ECO:0000313" key="3">
    <source>
        <dbReference type="EMBL" id="KAJ9701862.1"/>
    </source>
</evidence>
<dbReference type="Pfam" id="PF07539">
    <property type="entry name" value="UTP20_N"/>
    <property type="match status" value="1"/>
</dbReference>
<dbReference type="PANTHER" id="PTHR17695">
    <property type="entry name" value="SMALL SUBUNIT PROCESSOME COMPONENT 20 HOMOLOG"/>
    <property type="match status" value="1"/>
</dbReference>